<evidence type="ECO:0000313" key="2">
    <source>
        <dbReference type="EMBL" id="NJQ06270.1"/>
    </source>
</evidence>
<dbReference type="AlphaFoldDB" id="A0A7X6HZA1"/>
<accession>A0A7X6HZA1</accession>
<comment type="caution">
    <text evidence="2">The sequence shown here is derived from an EMBL/GenBank/DDBJ whole genome shotgun (WGS) entry which is preliminary data.</text>
</comment>
<gene>
    <name evidence="2" type="ORF">HCN56_11910</name>
</gene>
<keyword evidence="3" id="KW-1185">Reference proteome</keyword>
<reference evidence="2 3" key="1">
    <citation type="submission" date="2020-03" db="EMBL/GenBank/DDBJ databases">
        <title>Draft genome of Streptomyces sp. ventii, isolated from the Axial Seamount in the Pacific Ocean, and resequencing of the two type strains Streptomyces lonarensis strain NCL 716 and Streptomyces bohaiensis strain 11A07.</title>
        <authorList>
            <person name="Loughran R.M."/>
            <person name="Pfannmuller K.M."/>
            <person name="Wasson B.J."/>
            <person name="Deadmond M.C."/>
            <person name="Paddock B.E."/>
            <person name="Koyack M.J."/>
            <person name="Gallegos D.A."/>
            <person name="Mitchell E.A."/>
            <person name="Ushijima B."/>
            <person name="Saw J.H."/>
            <person name="Mcphail K.L."/>
            <person name="Videau P."/>
        </authorList>
    </citation>
    <scope>NUCLEOTIDE SEQUENCE [LARGE SCALE GENOMIC DNA]</scope>
    <source>
        <strain evidence="2 3">NCL716</strain>
    </source>
</reference>
<name>A0A7X6HZA1_9ACTN</name>
<organism evidence="2 3">
    <name type="scientific">Streptomyces lonarensis</name>
    <dbReference type="NCBI Taxonomy" id="700599"/>
    <lineage>
        <taxon>Bacteria</taxon>
        <taxon>Bacillati</taxon>
        <taxon>Actinomycetota</taxon>
        <taxon>Actinomycetes</taxon>
        <taxon>Kitasatosporales</taxon>
        <taxon>Streptomycetaceae</taxon>
        <taxon>Streptomyces</taxon>
    </lineage>
</organism>
<sequence length="243" mass="25980">MSGLICATGAGLLTGCAGEEEPPPDPDEGTNGLGSLPAATIEERAFEAASEAESLRLTGSVTAGEAGFRLDMRLGPEGGVGEVSTQGATFELLRVEDELFIKADAAFWQYQQSEDEAERDIDPSTKLEGMYVKVPPDDPSYDQLSGFTDKALMLELLLAMEGTRETGDRGMFNNVQTISVVADEGAGGVLEVALVGDPYPLRLERGGEAGEIRMAEWNEEFPLRAPQEEQIVDYGDQILKDAG</sequence>
<evidence type="ECO:0000256" key="1">
    <source>
        <dbReference type="SAM" id="MobiDB-lite"/>
    </source>
</evidence>
<dbReference type="Proteomes" id="UP000578686">
    <property type="component" value="Unassembled WGS sequence"/>
</dbReference>
<evidence type="ECO:0000313" key="3">
    <source>
        <dbReference type="Proteomes" id="UP000578686"/>
    </source>
</evidence>
<protein>
    <recommendedName>
        <fullName evidence="4">Lipoprotein</fullName>
    </recommendedName>
</protein>
<feature type="compositionally biased region" description="Acidic residues" evidence="1">
    <location>
        <begin position="18"/>
        <end position="28"/>
    </location>
</feature>
<dbReference type="EMBL" id="JAAVJD010000074">
    <property type="protein sequence ID" value="NJQ06270.1"/>
    <property type="molecule type" value="Genomic_DNA"/>
</dbReference>
<feature type="region of interest" description="Disordered" evidence="1">
    <location>
        <begin position="15"/>
        <end position="35"/>
    </location>
</feature>
<proteinExistence type="predicted"/>
<evidence type="ECO:0008006" key="4">
    <source>
        <dbReference type="Google" id="ProtNLM"/>
    </source>
</evidence>